<reference evidence="1" key="1">
    <citation type="journal article" date="2014" name="BMC Genomics">
        <title>The Babesia bovis gene and promoter model: an update from full-length EST analysis.</title>
        <authorList>
            <person name="Yamagishi J."/>
            <person name="Wakaguri H."/>
            <person name="Yokoyama N."/>
            <person name="Yamashita R."/>
            <person name="Suzuki Y."/>
            <person name="Xuan X."/>
            <person name="Igarashi I."/>
        </authorList>
    </citation>
    <scope>NUCLEOTIDE SEQUENCE</scope>
    <source>
        <strain evidence="1">Texas</strain>
    </source>
</reference>
<organism evidence="1">
    <name type="scientific">Babesia bovis</name>
    <dbReference type="NCBI Taxonomy" id="5865"/>
    <lineage>
        <taxon>Eukaryota</taxon>
        <taxon>Sar</taxon>
        <taxon>Alveolata</taxon>
        <taxon>Apicomplexa</taxon>
        <taxon>Aconoidasida</taxon>
        <taxon>Piroplasmida</taxon>
        <taxon>Babesiidae</taxon>
        <taxon>Babesia</taxon>
    </lineage>
</organism>
<dbReference type="AlphaFoldDB" id="S6C8U5"/>
<evidence type="ECO:0000313" key="1">
    <source>
        <dbReference type="EMBL" id="BAN65030.1"/>
    </source>
</evidence>
<name>S6C8U5_BABBO</name>
<accession>S6C8U5</accession>
<protein>
    <submittedName>
        <fullName evidence="1">Uncharacterized protein</fullName>
    </submittedName>
</protein>
<proteinExistence type="evidence at transcript level"/>
<sequence length="70" mass="7613">MGNVLLPSIILTFLPSGVTLVGKSGEHISIPSTRNVYSMTSLGMYRTAMKLFPFLLIGALIRSPPSSYIR</sequence>
<dbReference type="EMBL" id="AK441236">
    <property type="protein sequence ID" value="BAN65030.1"/>
    <property type="molecule type" value="mRNA"/>
</dbReference>